<protein>
    <submittedName>
        <fullName evidence="5">Trna-guanine transglycosylase</fullName>
        <ecNumber evidence="5">2.4.2.29</ecNumber>
    </submittedName>
</protein>
<keyword evidence="2 5" id="KW-0808">Transferase</keyword>
<dbReference type="NCBIfam" id="TIGR00449">
    <property type="entry name" value="tgt_general"/>
    <property type="match status" value="1"/>
</dbReference>
<proteinExistence type="inferred from homology"/>
<dbReference type="Pfam" id="PF01702">
    <property type="entry name" value="TGT"/>
    <property type="match status" value="1"/>
</dbReference>
<evidence type="ECO:0000313" key="5">
    <source>
        <dbReference type="EMBL" id="KUG27969.1"/>
    </source>
</evidence>
<dbReference type="SUPFAM" id="SSF51713">
    <property type="entry name" value="tRNA-guanine transglycosylase"/>
    <property type="match status" value="1"/>
</dbReference>
<dbReference type="AlphaFoldDB" id="A0A0W8G4J3"/>
<sequence>MDSRGINEKEISYAEGAANVKGFGGRMARRPITDARGHPLASRPGIGYPPCPMTTPGTFTITARDGNARRASLTTAHGVVQTPAFMPVGTQGTVKSLCPRDLRQIGTQILLGNTYHLYLRPGDELIARLGGLHRFMAWDGPILTDSGGFQVFSLAGLRRLTPDGVEFASHIDGSKHFFSPEKVVSIQQNLGSDIMMVLDECVPYGADFDYTKKSLALTTAWAARCREAHPPLQNGQLLFGIVQGGFFPELRAESAAQITSLGFDGHALGGVSVGEPRQEMHAIINAATPHLPDHKPRYLMGVGAPQDILAGVAAGIDMFDCVLATRNARNGTLFTSTGKVNVKKAAFRDDDSPLDPACSCYACRTFSRAYLRHLYIAKELLSYRLNTIHNLTFFLSLTQRIRDAIESGTFAALKSQIDAVYPPDAPSGE</sequence>
<dbReference type="GO" id="GO:0008616">
    <property type="term" value="P:tRNA queuosine(34) biosynthetic process"/>
    <property type="evidence" value="ECO:0007669"/>
    <property type="project" value="TreeGrafter"/>
</dbReference>
<gene>
    <name evidence="5" type="ORF">ASZ90_002174</name>
</gene>
<comment type="caution">
    <text evidence="5">The sequence shown here is derived from an EMBL/GenBank/DDBJ whole genome shotgun (WGS) entry which is preliminary data.</text>
</comment>
<dbReference type="InterPro" id="IPR004803">
    <property type="entry name" value="TGT"/>
</dbReference>
<name>A0A0W8G4J3_9ZZZZ</name>
<reference evidence="5" key="1">
    <citation type="journal article" date="2015" name="Proc. Natl. Acad. Sci. U.S.A.">
        <title>Networks of energetic and metabolic interactions define dynamics in microbial communities.</title>
        <authorList>
            <person name="Embree M."/>
            <person name="Liu J.K."/>
            <person name="Al-Bassam M.M."/>
            <person name="Zengler K."/>
        </authorList>
    </citation>
    <scope>NUCLEOTIDE SEQUENCE</scope>
</reference>
<dbReference type="FunFam" id="3.20.20.105:FF:000001">
    <property type="entry name" value="Queuine tRNA-ribosyltransferase"/>
    <property type="match status" value="1"/>
</dbReference>
<evidence type="ECO:0000256" key="2">
    <source>
        <dbReference type="ARBA" id="ARBA00022679"/>
    </source>
</evidence>
<evidence type="ECO:0000256" key="1">
    <source>
        <dbReference type="ARBA" id="ARBA00022676"/>
    </source>
</evidence>
<feature type="domain" description="tRNA-guanine(15) transglycosylase-like" evidence="4">
    <location>
        <begin position="67"/>
        <end position="421"/>
    </location>
</feature>
<dbReference type="InterPro" id="IPR036511">
    <property type="entry name" value="TGT-like_sf"/>
</dbReference>
<evidence type="ECO:0000256" key="3">
    <source>
        <dbReference type="ARBA" id="ARBA00022694"/>
    </source>
</evidence>
<dbReference type="PANTHER" id="PTHR46499">
    <property type="entry name" value="QUEUINE TRNA-RIBOSYLTRANSFERASE"/>
    <property type="match status" value="1"/>
</dbReference>
<dbReference type="HAMAP" id="MF_00168">
    <property type="entry name" value="Q_tRNA_Tgt"/>
    <property type="match status" value="1"/>
</dbReference>
<dbReference type="GO" id="GO:0008479">
    <property type="term" value="F:tRNA-guanosine(34) queuine transglycosylase activity"/>
    <property type="evidence" value="ECO:0007669"/>
    <property type="project" value="InterPro"/>
</dbReference>
<dbReference type="PANTHER" id="PTHR46499:SF1">
    <property type="entry name" value="QUEUINE TRNA-RIBOSYLTRANSFERASE"/>
    <property type="match status" value="1"/>
</dbReference>
<dbReference type="NCBIfam" id="TIGR00430">
    <property type="entry name" value="Q_tRNA_tgt"/>
    <property type="match status" value="1"/>
</dbReference>
<dbReference type="EC" id="2.4.2.29" evidence="5"/>
<dbReference type="Gene3D" id="3.20.20.105">
    <property type="entry name" value="Queuine tRNA-ribosyltransferase-like"/>
    <property type="match status" value="1"/>
</dbReference>
<dbReference type="InterPro" id="IPR002616">
    <property type="entry name" value="tRNA_ribo_trans-like"/>
</dbReference>
<dbReference type="GO" id="GO:0005829">
    <property type="term" value="C:cytosol"/>
    <property type="evidence" value="ECO:0007669"/>
    <property type="project" value="TreeGrafter"/>
</dbReference>
<accession>A0A0W8G4J3</accession>
<evidence type="ECO:0000259" key="4">
    <source>
        <dbReference type="Pfam" id="PF01702"/>
    </source>
</evidence>
<keyword evidence="1 5" id="KW-0328">Glycosyltransferase</keyword>
<organism evidence="5">
    <name type="scientific">hydrocarbon metagenome</name>
    <dbReference type="NCBI Taxonomy" id="938273"/>
    <lineage>
        <taxon>unclassified sequences</taxon>
        <taxon>metagenomes</taxon>
        <taxon>ecological metagenomes</taxon>
    </lineage>
</organism>
<dbReference type="InterPro" id="IPR050076">
    <property type="entry name" value="ArchSynthase1/Queuine_TRR"/>
</dbReference>
<dbReference type="EMBL" id="LNQE01000272">
    <property type="protein sequence ID" value="KUG27969.1"/>
    <property type="molecule type" value="Genomic_DNA"/>
</dbReference>
<keyword evidence="3" id="KW-0819">tRNA processing</keyword>